<comment type="caution">
    <text evidence="3">The sequence shown here is derived from an EMBL/GenBank/DDBJ whole genome shotgun (WGS) entry which is preliminary data.</text>
</comment>
<feature type="coiled-coil region" evidence="1">
    <location>
        <begin position="176"/>
        <end position="231"/>
    </location>
</feature>
<dbReference type="PANTHER" id="PTHR34479:SF1">
    <property type="entry name" value="COILED-COIL DOMAIN-CONTAINING PROTEIN 30"/>
    <property type="match status" value="1"/>
</dbReference>
<reference evidence="3" key="1">
    <citation type="journal article" date="2024" name="Gigascience">
        <title>Chromosome-level genome of the poultry shaft louse Menopon gallinae provides insight into the host-switching and adaptive evolution of parasitic lice.</title>
        <authorList>
            <person name="Xu Y."/>
            <person name="Ma L."/>
            <person name="Liu S."/>
            <person name="Liang Y."/>
            <person name="Liu Q."/>
            <person name="He Z."/>
            <person name="Tian L."/>
            <person name="Duan Y."/>
            <person name="Cai W."/>
            <person name="Li H."/>
            <person name="Song F."/>
        </authorList>
    </citation>
    <scope>NUCLEOTIDE SEQUENCE</scope>
    <source>
        <strain evidence="3">Cailab_2023a</strain>
    </source>
</reference>
<accession>A0AAW2HKV6</accession>
<organism evidence="3">
    <name type="scientific">Menopon gallinae</name>
    <name type="common">poultry shaft louse</name>
    <dbReference type="NCBI Taxonomy" id="328185"/>
    <lineage>
        <taxon>Eukaryota</taxon>
        <taxon>Metazoa</taxon>
        <taxon>Ecdysozoa</taxon>
        <taxon>Arthropoda</taxon>
        <taxon>Hexapoda</taxon>
        <taxon>Insecta</taxon>
        <taxon>Pterygota</taxon>
        <taxon>Neoptera</taxon>
        <taxon>Paraneoptera</taxon>
        <taxon>Psocodea</taxon>
        <taxon>Troctomorpha</taxon>
        <taxon>Phthiraptera</taxon>
        <taxon>Amblycera</taxon>
        <taxon>Menoponidae</taxon>
        <taxon>Menopon</taxon>
    </lineage>
</organism>
<dbReference type="InterPro" id="IPR052825">
    <property type="entry name" value="CCD-Prefoldin_beta-like"/>
</dbReference>
<proteinExistence type="predicted"/>
<evidence type="ECO:0000313" key="3">
    <source>
        <dbReference type="EMBL" id="KAL0270421.1"/>
    </source>
</evidence>
<protein>
    <submittedName>
        <fullName evidence="3">Uncharacterized protein</fullName>
    </submittedName>
</protein>
<gene>
    <name evidence="3" type="ORF">PYX00_007835</name>
</gene>
<name>A0AAW2HKV6_9NEOP</name>
<dbReference type="EMBL" id="JARGDH010000004">
    <property type="protein sequence ID" value="KAL0270421.1"/>
    <property type="molecule type" value="Genomic_DNA"/>
</dbReference>
<feature type="coiled-coil region" evidence="1">
    <location>
        <begin position="45"/>
        <end position="72"/>
    </location>
</feature>
<evidence type="ECO:0000256" key="2">
    <source>
        <dbReference type="SAM" id="MobiDB-lite"/>
    </source>
</evidence>
<sequence>MTEANDIVISEEDEWRELQQRFEKEGLDYSSLKTEEKLLHVWRWLVDAESNLRSLRKMIDKLREQQHEDLEEMECYVGHIKELAEKRADHLESETMCLRSRLESSQHQTATLATLLERSGLEGIADASLGEQVAFLIADRAKLMEEISVLNKLSGMNGVGKEADLIAEIIKVSSEKEVLRHEAAEQKERVFQLEKSERQLELDNERLAFKLSEALAELEERESQLKQIAIEECHTGGLQTSISMVWPRRESPSPPPGRRRQSAGDTLDGPRRSSPVRPTSRKKANEPLKAFPQGSWNVDSPPEIRIPGQDILDDCQDNTGSLPRSVSGTDREMLRSQSYGADSTPPSLMLSEAASERLQMKLDAQIQASQSELVRLEEIKRLQADSESLKAQLNDVIEKYNGLVVRHIQHKARRKSQISDLKARWDLEVGALQLQIQSLQAQLTNQKQILRGEEGLRKRIESDYRKSLDEKRSLMVSLMGVENSTREKDRELSVLQKKLSMLESANSDLRARFLQMKYAHPSRSRSLTRVEGVITNLGPV</sequence>
<dbReference type="PANTHER" id="PTHR34479">
    <property type="entry name" value="COILED-COIL DOMAIN-CONTAINING PROTEIN 30"/>
    <property type="match status" value="1"/>
</dbReference>
<keyword evidence="1" id="KW-0175">Coiled coil</keyword>
<evidence type="ECO:0000256" key="1">
    <source>
        <dbReference type="SAM" id="Coils"/>
    </source>
</evidence>
<feature type="region of interest" description="Disordered" evidence="2">
    <location>
        <begin position="240"/>
        <end position="302"/>
    </location>
</feature>
<dbReference type="AlphaFoldDB" id="A0AAW2HKV6"/>